<evidence type="ECO:0008006" key="3">
    <source>
        <dbReference type="Google" id="ProtNLM"/>
    </source>
</evidence>
<dbReference type="PANTHER" id="PTHR46295:SF1">
    <property type="entry name" value="ENDOPLASMIC RETICULUM RESIDENT PROTEIN 44"/>
    <property type="match status" value="1"/>
</dbReference>
<sequence>MSSQVKAVSKNSNKAVVELTDSNNVDSMIRMNELVIIFFYKIGNSRLESYNEKFDEAINAVKKVYPRLKNVVIGKVNYDTQKNLVSRYVGYFYPVLLIYRNGQEVRRISEIPMDKYIFAELNDPIKPFSNIEELDNSDRTKHLIIGYFDEEDMPEYDIFRRVAHNLKDYCQFAVRYGYFFNNEKSNYKRPPNQPTIIFTPNTATQLSDHRETFKGCVKKYDELNLWAHKKCIVRELTFENYASFQNRDLEILFYNPRNTAIIKDYKNMVGEAFIKKKNKIIYFTADGLQYSGYLCQFGLKKKDLPIIKKPGSVFANTQNIYYNVGKFKAFRETCYYGKRRSVPLKEYAKSNKNKIISKS</sequence>
<reference evidence="1" key="1">
    <citation type="journal article" date="2023" name="bioRxiv">
        <title>Scaffold-level genome assemblies of two parasitoid biocontrol wasps reveal the parthenogenesis mechanism and an associated novel virus.</title>
        <authorList>
            <person name="Inwood S."/>
            <person name="Skelly J."/>
            <person name="Guhlin J."/>
            <person name="Harrop T."/>
            <person name="Goldson S."/>
            <person name="Dearden P."/>
        </authorList>
    </citation>
    <scope>NUCLEOTIDE SEQUENCE</scope>
    <source>
        <strain evidence="1">Irish</strain>
        <tissue evidence="1">Whole body</tissue>
    </source>
</reference>
<name>A0AA39KRI5_9HYME</name>
<dbReference type="AlphaFoldDB" id="A0AA39KRI5"/>
<reference evidence="1" key="2">
    <citation type="submission" date="2023-03" db="EMBL/GenBank/DDBJ databases">
        <authorList>
            <person name="Inwood S.N."/>
            <person name="Skelly J.G."/>
            <person name="Guhlin J."/>
            <person name="Harrop T.W.R."/>
            <person name="Goldson S.G."/>
            <person name="Dearden P.K."/>
        </authorList>
    </citation>
    <scope>NUCLEOTIDE SEQUENCE</scope>
    <source>
        <strain evidence="1">Irish</strain>
        <tissue evidence="1">Whole body</tissue>
    </source>
</reference>
<evidence type="ECO:0000313" key="1">
    <source>
        <dbReference type="EMBL" id="KAK0171190.1"/>
    </source>
</evidence>
<proteinExistence type="predicted"/>
<accession>A0AA39KRI5</accession>
<comment type="caution">
    <text evidence="1">The sequence shown here is derived from an EMBL/GenBank/DDBJ whole genome shotgun (WGS) entry which is preliminary data.</text>
</comment>
<gene>
    <name evidence="1" type="ORF">PV328_008943</name>
</gene>
<dbReference type="Gene3D" id="3.40.30.10">
    <property type="entry name" value="Glutaredoxin"/>
    <property type="match status" value="3"/>
</dbReference>
<dbReference type="SUPFAM" id="SSF52833">
    <property type="entry name" value="Thioredoxin-like"/>
    <property type="match status" value="2"/>
</dbReference>
<keyword evidence="2" id="KW-1185">Reference proteome</keyword>
<dbReference type="Pfam" id="PF13848">
    <property type="entry name" value="Thioredoxin_6"/>
    <property type="match status" value="1"/>
</dbReference>
<dbReference type="InterPro" id="IPR036249">
    <property type="entry name" value="Thioredoxin-like_sf"/>
</dbReference>
<dbReference type="GO" id="GO:0005789">
    <property type="term" value="C:endoplasmic reticulum membrane"/>
    <property type="evidence" value="ECO:0007669"/>
    <property type="project" value="TreeGrafter"/>
</dbReference>
<dbReference type="PANTHER" id="PTHR46295">
    <property type="entry name" value="ENDOPLASMIC RETICULUM RESIDENT PROTEIN 44"/>
    <property type="match status" value="1"/>
</dbReference>
<organism evidence="1 2">
    <name type="scientific">Microctonus aethiopoides</name>
    <dbReference type="NCBI Taxonomy" id="144406"/>
    <lineage>
        <taxon>Eukaryota</taxon>
        <taxon>Metazoa</taxon>
        <taxon>Ecdysozoa</taxon>
        <taxon>Arthropoda</taxon>
        <taxon>Hexapoda</taxon>
        <taxon>Insecta</taxon>
        <taxon>Pterygota</taxon>
        <taxon>Neoptera</taxon>
        <taxon>Endopterygota</taxon>
        <taxon>Hymenoptera</taxon>
        <taxon>Apocrita</taxon>
        <taxon>Ichneumonoidea</taxon>
        <taxon>Braconidae</taxon>
        <taxon>Euphorinae</taxon>
        <taxon>Microctonus</taxon>
    </lineage>
</organism>
<dbReference type="InterPro" id="IPR052643">
    <property type="entry name" value="ERP44"/>
</dbReference>
<dbReference type="GO" id="GO:0003756">
    <property type="term" value="F:protein disulfide isomerase activity"/>
    <property type="evidence" value="ECO:0007669"/>
    <property type="project" value="TreeGrafter"/>
</dbReference>
<dbReference type="GO" id="GO:0006457">
    <property type="term" value="P:protein folding"/>
    <property type="evidence" value="ECO:0007669"/>
    <property type="project" value="TreeGrafter"/>
</dbReference>
<protein>
    <recommendedName>
        <fullName evidence="3">Thioredoxin domain-containing protein</fullName>
    </recommendedName>
</protein>
<dbReference type="Proteomes" id="UP001168990">
    <property type="component" value="Unassembled WGS sequence"/>
</dbReference>
<dbReference type="GO" id="GO:0005793">
    <property type="term" value="C:endoplasmic reticulum-Golgi intermediate compartment"/>
    <property type="evidence" value="ECO:0007669"/>
    <property type="project" value="TreeGrafter"/>
</dbReference>
<evidence type="ECO:0000313" key="2">
    <source>
        <dbReference type="Proteomes" id="UP001168990"/>
    </source>
</evidence>
<dbReference type="EMBL" id="JAQQBS010000003">
    <property type="protein sequence ID" value="KAK0171190.1"/>
    <property type="molecule type" value="Genomic_DNA"/>
</dbReference>